<dbReference type="Pfam" id="PF11951">
    <property type="entry name" value="Fungal_trans_2"/>
    <property type="match status" value="1"/>
</dbReference>
<evidence type="ECO:0000256" key="3">
    <source>
        <dbReference type="SAM" id="MobiDB-lite"/>
    </source>
</evidence>
<dbReference type="GO" id="GO:0045944">
    <property type="term" value="P:positive regulation of transcription by RNA polymerase II"/>
    <property type="evidence" value="ECO:0007669"/>
    <property type="project" value="TreeGrafter"/>
</dbReference>
<dbReference type="EMBL" id="JAESDN010000001">
    <property type="protein sequence ID" value="KAG7057135.1"/>
    <property type="molecule type" value="Genomic_DNA"/>
</dbReference>
<evidence type="ECO:0000313" key="5">
    <source>
        <dbReference type="Proteomes" id="UP000699042"/>
    </source>
</evidence>
<feature type="region of interest" description="Disordered" evidence="3">
    <location>
        <begin position="128"/>
        <end position="149"/>
    </location>
</feature>
<protein>
    <recommendedName>
        <fullName evidence="6">Arca-like protein</fullName>
    </recommendedName>
</protein>
<evidence type="ECO:0000313" key="4">
    <source>
        <dbReference type="EMBL" id="KAG7057135.1"/>
    </source>
</evidence>
<dbReference type="GO" id="GO:0003700">
    <property type="term" value="F:DNA-binding transcription factor activity"/>
    <property type="evidence" value="ECO:0007669"/>
    <property type="project" value="TreeGrafter"/>
</dbReference>
<accession>A0A9P7RHL5</accession>
<gene>
    <name evidence="4" type="ORF">JMJ77_004527</name>
</gene>
<name>A0A9P7RHL5_9PEZI</name>
<dbReference type="AlphaFoldDB" id="A0A9P7RHL5"/>
<dbReference type="GO" id="GO:0000976">
    <property type="term" value="F:transcription cis-regulatory region binding"/>
    <property type="evidence" value="ECO:0007669"/>
    <property type="project" value="TreeGrafter"/>
</dbReference>
<organism evidence="4 5">
    <name type="scientific">Colletotrichum scovillei</name>
    <dbReference type="NCBI Taxonomy" id="1209932"/>
    <lineage>
        <taxon>Eukaryota</taxon>
        <taxon>Fungi</taxon>
        <taxon>Dikarya</taxon>
        <taxon>Ascomycota</taxon>
        <taxon>Pezizomycotina</taxon>
        <taxon>Sordariomycetes</taxon>
        <taxon>Hypocreomycetidae</taxon>
        <taxon>Glomerellales</taxon>
        <taxon>Glomerellaceae</taxon>
        <taxon>Colletotrichum</taxon>
        <taxon>Colletotrichum acutatum species complex</taxon>
    </lineage>
</organism>
<evidence type="ECO:0000256" key="2">
    <source>
        <dbReference type="ARBA" id="ARBA00023242"/>
    </source>
</evidence>
<comment type="subcellular location">
    <subcellularLocation>
        <location evidence="1">Nucleus</location>
    </subcellularLocation>
</comment>
<evidence type="ECO:0008006" key="6">
    <source>
        <dbReference type="Google" id="ProtNLM"/>
    </source>
</evidence>
<dbReference type="PANTHER" id="PTHR37534:SF2">
    <property type="entry name" value="N-ACETYLTRANSFERASE DOMAIN-CONTAINING PROTEIN"/>
    <property type="match status" value="1"/>
</dbReference>
<feature type="region of interest" description="Disordered" evidence="3">
    <location>
        <begin position="190"/>
        <end position="211"/>
    </location>
</feature>
<sequence>MNRVQTRTNPCNDHSFYPMEPSAVCYATRNSLVDTHAVVDLQVKVIQVDQRVPIVENLESNVPVDIVRAPPADLNPASAISVQPERGTGAAKSEYSFSEKQTWVRTTNRSYSFVDETEDVVNIHAAVTGEPGADDSSANTYRGTPHRHESPQDYLALLSAASSPVSELLSHSRSSAIKSHALHDALYGRDGIRKQRRHLRPRPNTSSATQDAIQNAAKEFHHHDDTSASSGHNGASIQWDLLHLGEDLSLDFPNIQHIFEAIDPQLEDKSTGNDRTYVETPLWPLQDRQEAFLYRYFVDNLAPLFDMCDNDRHFAKVVPKRAVYCPTLLNAMFSASAKRLSRTIGVDGVIADRYHQICLRSLIPALSSSTAVVDDNLLAAVVILRFTEEVDIGSMTLESHLMGTRILLAAQENAADFSGLRLSAFWLALRQEIYMAFVHTRPVYHSFFPSIKRIQERGNSDENAVDCHYANKAVSICAMCLSYCYGQEDNHVRSYAQLKEDLDVWWKEKPWYFDAMWANPEPGFLLEEQYITDAAVTGLQHYHLARMLLIAHNPKVARLGTAFRAMEEELKQTVRVICGLAVANERTPPAYVNACIAITMAGDRFTDRKEQEELYKILVKTDRRLGWPTHAAQSQIREAWGWEDSPSPPAMPIAAMLNARARAGTAD</sequence>
<dbReference type="GO" id="GO:0005634">
    <property type="term" value="C:nucleus"/>
    <property type="evidence" value="ECO:0007669"/>
    <property type="project" value="UniProtKB-SubCell"/>
</dbReference>
<comment type="caution">
    <text evidence="4">The sequence shown here is derived from an EMBL/GenBank/DDBJ whole genome shotgun (WGS) entry which is preliminary data.</text>
</comment>
<proteinExistence type="predicted"/>
<dbReference type="InterPro" id="IPR021858">
    <property type="entry name" value="Fun_TF"/>
</dbReference>
<evidence type="ECO:0000256" key="1">
    <source>
        <dbReference type="ARBA" id="ARBA00004123"/>
    </source>
</evidence>
<keyword evidence="2" id="KW-0539">Nucleus</keyword>
<dbReference type="PANTHER" id="PTHR37534">
    <property type="entry name" value="TRANSCRIPTIONAL ACTIVATOR PROTEIN UGA3"/>
    <property type="match status" value="1"/>
</dbReference>
<dbReference type="Proteomes" id="UP000699042">
    <property type="component" value="Unassembled WGS sequence"/>
</dbReference>
<keyword evidence="5" id="KW-1185">Reference proteome</keyword>
<reference evidence="4" key="1">
    <citation type="submission" date="2021-05" db="EMBL/GenBank/DDBJ databases">
        <title>Comparative genomics of three Colletotrichum scovillei strains and genetic complementation revealed genes involved fungal growth and virulence on chili pepper.</title>
        <authorList>
            <person name="Hsieh D.-K."/>
            <person name="Chuang S.-C."/>
            <person name="Chen C.-Y."/>
            <person name="Chao Y.-T."/>
            <person name="Lu M.-Y.J."/>
            <person name="Lee M.-H."/>
            <person name="Shih M.-C."/>
        </authorList>
    </citation>
    <scope>NUCLEOTIDE SEQUENCE</scope>
    <source>
        <strain evidence="4">Coll-153</strain>
    </source>
</reference>